<dbReference type="OrthoDB" id="1653053at2"/>
<dbReference type="RefSeq" id="WP_087357453.1">
    <property type="nucleotide sequence ID" value="NZ_JACJKO010000001.1"/>
</dbReference>
<keyword evidence="2" id="KW-1185">Reference proteome</keyword>
<comment type="caution">
    <text evidence="1">The sequence shown here is derived from an EMBL/GenBank/DDBJ whole genome shotgun (WGS) entry which is preliminary data.</text>
</comment>
<proteinExistence type="predicted"/>
<gene>
    <name evidence="1" type="ORF">B5E75_03755</name>
</gene>
<dbReference type="Pfam" id="PF10957">
    <property type="entry name" value="Spore_Cse60"/>
    <property type="match status" value="1"/>
</dbReference>
<organism evidence="1 2">
    <name type="scientific">Massilimicrobiota timonensis</name>
    <dbReference type="NCBI Taxonomy" id="1776392"/>
    <lineage>
        <taxon>Bacteria</taxon>
        <taxon>Bacillati</taxon>
        <taxon>Bacillota</taxon>
        <taxon>Erysipelotrichia</taxon>
        <taxon>Erysipelotrichales</taxon>
        <taxon>Erysipelotrichaceae</taxon>
        <taxon>Massilimicrobiota</taxon>
    </lineage>
</organism>
<dbReference type="EMBL" id="NFLJ01000008">
    <property type="protein sequence ID" value="OUQ35377.1"/>
    <property type="molecule type" value="Genomic_DNA"/>
</dbReference>
<accession>A0A1Y4SZL8</accession>
<dbReference type="AlphaFoldDB" id="A0A1Y4SZL8"/>
<evidence type="ECO:0008006" key="3">
    <source>
        <dbReference type="Google" id="ProtNLM"/>
    </source>
</evidence>
<dbReference type="InterPro" id="IPR020296">
    <property type="entry name" value="Spore_Cse60"/>
</dbReference>
<evidence type="ECO:0000313" key="1">
    <source>
        <dbReference type="EMBL" id="OUQ35377.1"/>
    </source>
</evidence>
<evidence type="ECO:0000313" key="2">
    <source>
        <dbReference type="Proteomes" id="UP000195305"/>
    </source>
</evidence>
<dbReference type="Proteomes" id="UP000195305">
    <property type="component" value="Unassembled WGS sequence"/>
</dbReference>
<protein>
    <recommendedName>
        <fullName evidence="3">Sporulation protein Cse60</fullName>
    </recommendedName>
</protein>
<name>A0A1Y4SZL8_9FIRM</name>
<sequence length="61" mass="7091">MKIKIIEKGHELDLEDALNEFIQKENPDIQDMQYQVALTSCHGQLEYSFSCLIVYSSQRQA</sequence>
<reference evidence="1 2" key="1">
    <citation type="journal article" date="2018" name="BMC Genomics">
        <title>Whole genome sequencing and function prediction of 133 gut anaerobes isolated from chicken caecum in pure cultures.</title>
        <authorList>
            <person name="Medvecky M."/>
            <person name="Cejkova D."/>
            <person name="Polansky O."/>
            <person name="Karasova D."/>
            <person name="Kubasova T."/>
            <person name="Cizek A."/>
            <person name="Rychlik I."/>
        </authorList>
    </citation>
    <scope>NUCLEOTIDE SEQUENCE [LARGE SCALE GENOMIC DNA]</scope>
    <source>
        <strain evidence="1 2">An13</strain>
    </source>
</reference>